<keyword evidence="3" id="KW-0472">Membrane</keyword>
<feature type="compositionally biased region" description="Acidic residues" evidence="2">
    <location>
        <begin position="278"/>
        <end position="296"/>
    </location>
</feature>
<keyword evidence="1" id="KW-0697">Rotamase</keyword>
<keyword evidence="1 5" id="KW-0413">Isomerase</keyword>
<evidence type="ECO:0000313" key="5">
    <source>
        <dbReference type="EMBL" id="HIS66951.1"/>
    </source>
</evidence>
<dbReference type="PANTHER" id="PTHR47245:SF2">
    <property type="entry name" value="PEPTIDYL-PROLYL CIS-TRANS ISOMERASE HP_0175-RELATED"/>
    <property type="match status" value="1"/>
</dbReference>
<dbReference type="SUPFAM" id="SSF109998">
    <property type="entry name" value="Triger factor/SurA peptide-binding domain-like"/>
    <property type="match status" value="1"/>
</dbReference>
<comment type="caution">
    <text evidence="5">The sequence shown here is derived from an EMBL/GenBank/DDBJ whole genome shotgun (WGS) entry which is preliminary data.</text>
</comment>
<dbReference type="Gene3D" id="3.10.50.40">
    <property type="match status" value="1"/>
</dbReference>
<dbReference type="InterPro" id="IPR046357">
    <property type="entry name" value="PPIase_dom_sf"/>
</dbReference>
<reference evidence="5" key="2">
    <citation type="journal article" date="2021" name="PeerJ">
        <title>Extensive microbial diversity within the chicken gut microbiome revealed by metagenomics and culture.</title>
        <authorList>
            <person name="Gilroy R."/>
            <person name="Ravi A."/>
            <person name="Getino M."/>
            <person name="Pursley I."/>
            <person name="Horton D.L."/>
            <person name="Alikhan N.F."/>
            <person name="Baker D."/>
            <person name="Gharbi K."/>
            <person name="Hall N."/>
            <person name="Watson M."/>
            <person name="Adriaenssens E.M."/>
            <person name="Foster-Nyarko E."/>
            <person name="Jarju S."/>
            <person name="Secka A."/>
            <person name="Antonio M."/>
            <person name="Oren A."/>
            <person name="Chaudhuri R.R."/>
            <person name="La Ragione R."/>
            <person name="Hildebrand F."/>
            <person name="Pallen M.J."/>
        </authorList>
    </citation>
    <scope>NUCLEOTIDE SEQUENCE</scope>
    <source>
        <strain evidence="5">ChiHjej10B9-9673</strain>
    </source>
</reference>
<gene>
    <name evidence="5" type="ORF">IAC18_05245</name>
</gene>
<feature type="region of interest" description="Disordered" evidence="2">
    <location>
        <begin position="1"/>
        <end position="32"/>
    </location>
</feature>
<protein>
    <submittedName>
        <fullName evidence="5">Peptidylprolyl isomerase</fullName>
    </submittedName>
</protein>
<dbReference type="SUPFAM" id="SSF54534">
    <property type="entry name" value="FKBP-like"/>
    <property type="match status" value="1"/>
</dbReference>
<evidence type="ECO:0000259" key="4">
    <source>
        <dbReference type="PROSITE" id="PS50198"/>
    </source>
</evidence>
<dbReference type="GO" id="GO:0003755">
    <property type="term" value="F:peptidyl-prolyl cis-trans isomerase activity"/>
    <property type="evidence" value="ECO:0007669"/>
    <property type="project" value="UniProtKB-KW"/>
</dbReference>
<dbReference type="AlphaFoldDB" id="A0A9D1JV57"/>
<keyword evidence="3" id="KW-0812">Transmembrane</keyword>
<feature type="region of interest" description="Disordered" evidence="2">
    <location>
        <begin position="276"/>
        <end position="296"/>
    </location>
</feature>
<reference evidence="5" key="1">
    <citation type="submission" date="2020-10" db="EMBL/GenBank/DDBJ databases">
        <authorList>
            <person name="Gilroy R."/>
        </authorList>
    </citation>
    <scope>NUCLEOTIDE SEQUENCE</scope>
    <source>
        <strain evidence="5">ChiHjej10B9-9673</strain>
    </source>
</reference>
<sequence length="566" mass="62943">MSASQDKKRRQAEREAGTSPKTLAQREAEQKARKERRTWTTVGVIVALFIVVILVLNSSLLYTGTTALTIGDYEFTNAEYQYYYNTAYNGFTNQYSSYLSLFQFDTNTPAEDQPFTESSASMLGMLGQSVPESMSGDSLSEDATWADYFKAVAMDNMVQITALWDAAVKEGYTLSEEDSAEIDETISAFETMASLNNLRGADGYCAVVYGKGVDAGLVRELLGRAYIAEAYSTDVFEGFEYSREELDSYYDENADDFDAFTFDYYLVSAEKVEVTETVTDEETGEESEETTEEVTDETMAEAEETANAIAEAVEGGADFAETVSAEVEDAEITEYESVFGYSVGSNFIEGVSDWVRDDARAEGDVAVVESEGTGYYVLLFHSRDDNTGYNGVAFRHILINVTDADEDGEISEEERQAAEDEINEIYDQWVEDGETEESFISLANTNSEDSGSNGSSVYSSEGGLYEHVARHQMVPEIDEWIFDSARQPGDSTIVYVEAANYTGYHLVYFVGADEMSYHDCLAEYGIGSYEDAPTGLRQPDYDEFESELVAQFPVSFNKFVNWFAKV</sequence>
<dbReference type="PANTHER" id="PTHR47245">
    <property type="entry name" value="PEPTIDYLPROLYL ISOMERASE"/>
    <property type="match status" value="1"/>
</dbReference>
<feature type="transmembrane region" description="Helical" evidence="3">
    <location>
        <begin position="39"/>
        <end position="62"/>
    </location>
</feature>
<proteinExistence type="predicted"/>
<dbReference type="InterPro" id="IPR027304">
    <property type="entry name" value="Trigger_fact/SurA_dom_sf"/>
</dbReference>
<dbReference type="EMBL" id="DVJK01000146">
    <property type="protein sequence ID" value="HIS66951.1"/>
    <property type="molecule type" value="Genomic_DNA"/>
</dbReference>
<name>A0A9D1JV57_9FIRM</name>
<dbReference type="Pfam" id="PF00639">
    <property type="entry name" value="Rotamase"/>
    <property type="match status" value="1"/>
</dbReference>
<evidence type="ECO:0000256" key="2">
    <source>
        <dbReference type="SAM" id="MobiDB-lite"/>
    </source>
</evidence>
<feature type="domain" description="PpiC" evidence="4">
    <location>
        <begin position="389"/>
        <end position="511"/>
    </location>
</feature>
<evidence type="ECO:0000313" key="6">
    <source>
        <dbReference type="Proteomes" id="UP000824001"/>
    </source>
</evidence>
<keyword evidence="3" id="KW-1133">Transmembrane helix</keyword>
<evidence type="ECO:0000256" key="3">
    <source>
        <dbReference type="SAM" id="Phobius"/>
    </source>
</evidence>
<accession>A0A9D1JV57</accession>
<dbReference type="Proteomes" id="UP000824001">
    <property type="component" value="Unassembled WGS sequence"/>
</dbReference>
<organism evidence="5 6">
    <name type="scientific">Candidatus Scatomorpha merdipullorum</name>
    <dbReference type="NCBI Taxonomy" id="2840927"/>
    <lineage>
        <taxon>Bacteria</taxon>
        <taxon>Bacillati</taxon>
        <taxon>Bacillota</taxon>
        <taxon>Clostridia</taxon>
        <taxon>Eubacteriales</taxon>
        <taxon>Candidatus Scatomorpha</taxon>
    </lineage>
</organism>
<evidence type="ECO:0000256" key="1">
    <source>
        <dbReference type="PROSITE-ProRule" id="PRU00278"/>
    </source>
</evidence>
<dbReference type="PROSITE" id="PS50198">
    <property type="entry name" value="PPIC_PPIASE_2"/>
    <property type="match status" value="1"/>
</dbReference>
<dbReference type="InterPro" id="IPR000297">
    <property type="entry name" value="PPIase_PpiC"/>
</dbReference>
<dbReference type="InterPro" id="IPR050245">
    <property type="entry name" value="PrsA_foldase"/>
</dbReference>